<dbReference type="GO" id="GO:0016301">
    <property type="term" value="F:kinase activity"/>
    <property type="evidence" value="ECO:0007669"/>
    <property type="project" value="UniProtKB-KW"/>
</dbReference>
<dbReference type="Gene3D" id="3.40.35.10">
    <property type="entry name" value="Phosphotransferase system, sorbose subfamily IIB component"/>
    <property type="match status" value="1"/>
</dbReference>
<evidence type="ECO:0000256" key="6">
    <source>
        <dbReference type="ARBA" id="ARBA00022683"/>
    </source>
</evidence>
<dbReference type="Proteomes" id="UP000182152">
    <property type="component" value="Unassembled WGS sequence"/>
</dbReference>
<keyword evidence="6" id="KW-0598">Phosphotransferase system</keyword>
<evidence type="ECO:0000259" key="8">
    <source>
        <dbReference type="PROSITE" id="PS51101"/>
    </source>
</evidence>
<evidence type="ECO:0000256" key="5">
    <source>
        <dbReference type="ARBA" id="ARBA00022679"/>
    </source>
</evidence>
<feature type="domain" description="PTS EIIB type-4" evidence="8">
    <location>
        <begin position="1"/>
        <end position="133"/>
    </location>
</feature>
<comment type="caution">
    <text evidence="9">The sequence shown here is derived from an EMBL/GenBank/DDBJ whole genome shotgun (WGS) entry which is preliminary data.</text>
</comment>
<dbReference type="GO" id="GO:0009401">
    <property type="term" value="P:phosphoenolpyruvate-dependent sugar phosphotransferase system"/>
    <property type="evidence" value="ECO:0007669"/>
    <property type="project" value="UniProtKB-KW"/>
</dbReference>
<proteinExistence type="predicted"/>
<keyword evidence="7" id="KW-0418">Kinase</keyword>
<dbReference type="InterPro" id="IPR004720">
    <property type="entry name" value="PTS_IIB_sorbose-sp"/>
</dbReference>
<evidence type="ECO:0000256" key="2">
    <source>
        <dbReference type="ARBA" id="ARBA00022448"/>
    </source>
</evidence>
<evidence type="ECO:0000256" key="3">
    <source>
        <dbReference type="ARBA" id="ARBA00022490"/>
    </source>
</evidence>
<dbReference type="PROSITE" id="PS51101">
    <property type="entry name" value="PTS_EIIB_TYPE_4"/>
    <property type="match status" value="1"/>
</dbReference>
<keyword evidence="10" id="KW-1185">Reference proteome</keyword>
<dbReference type="AlphaFoldDB" id="A0A1L8WQ89"/>
<evidence type="ECO:0000313" key="10">
    <source>
        <dbReference type="Proteomes" id="UP000182152"/>
    </source>
</evidence>
<accession>A0A1L8WQ89</accession>
<keyword evidence="5" id="KW-0808">Transferase</keyword>
<dbReference type="STRING" id="150033.RV14_GL001876"/>
<keyword evidence="3" id="KW-0963">Cytoplasm</keyword>
<keyword evidence="2" id="KW-0813">Transport</keyword>
<dbReference type="EMBL" id="JXLB01000005">
    <property type="protein sequence ID" value="OJG83181.1"/>
    <property type="molecule type" value="Genomic_DNA"/>
</dbReference>
<dbReference type="GO" id="GO:0008982">
    <property type="term" value="F:protein-N(PI)-phosphohistidine-sugar phosphotransferase activity"/>
    <property type="evidence" value="ECO:0007669"/>
    <property type="project" value="InterPro"/>
</dbReference>
<protein>
    <submittedName>
        <fullName evidence="9">PTS system mannose/fructose/sorbose transporter subunit IIB</fullName>
    </submittedName>
</protein>
<dbReference type="SUPFAM" id="SSF52728">
    <property type="entry name" value="PTS IIb component"/>
    <property type="match status" value="1"/>
</dbReference>
<keyword evidence="4" id="KW-0762">Sugar transport</keyword>
<comment type="subcellular location">
    <subcellularLocation>
        <location evidence="1">Cytoplasm</location>
    </subcellularLocation>
</comment>
<evidence type="ECO:0000256" key="4">
    <source>
        <dbReference type="ARBA" id="ARBA00022597"/>
    </source>
</evidence>
<organism evidence="9 10">
    <name type="scientific">Enterococcus ratti</name>
    <dbReference type="NCBI Taxonomy" id="150033"/>
    <lineage>
        <taxon>Bacteria</taxon>
        <taxon>Bacillati</taxon>
        <taxon>Bacillota</taxon>
        <taxon>Bacilli</taxon>
        <taxon>Lactobacillales</taxon>
        <taxon>Enterococcaceae</taxon>
        <taxon>Enterococcus</taxon>
    </lineage>
</organism>
<sequence>MNIHRIIVANGEAAKDEFKKMTLNLSKPTGIKLTIFSVAQLVEKMSKIETLNENIMIIFGNTGEARQFCESYPKVKEINYGGIIKKEGAKQFSNAIFLNEEEITDAKKMKELGVLQFIQQVPTSKKENLNTMI</sequence>
<evidence type="ECO:0000313" key="9">
    <source>
        <dbReference type="EMBL" id="OJG83181.1"/>
    </source>
</evidence>
<dbReference type="GO" id="GO:0005737">
    <property type="term" value="C:cytoplasm"/>
    <property type="evidence" value="ECO:0007669"/>
    <property type="project" value="UniProtKB-SubCell"/>
</dbReference>
<evidence type="ECO:0000256" key="7">
    <source>
        <dbReference type="ARBA" id="ARBA00022777"/>
    </source>
</evidence>
<dbReference type="Pfam" id="PF03830">
    <property type="entry name" value="PTSIIB_sorb"/>
    <property type="match status" value="1"/>
</dbReference>
<evidence type="ECO:0000256" key="1">
    <source>
        <dbReference type="ARBA" id="ARBA00004496"/>
    </source>
</evidence>
<gene>
    <name evidence="9" type="ORF">RV14_GL001876</name>
</gene>
<name>A0A1L8WQ89_9ENTE</name>
<dbReference type="InterPro" id="IPR036667">
    <property type="entry name" value="PTS_IIB_sorbose-sp_sf"/>
</dbReference>
<reference evidence="9 10" key="1">
    <citation type="submission" date="2014-12" db="EMBL/GenBank/DDBJ databases">
        <title>Draft genome sequences of 29 type strains of Enterococci.</title>
        <authorList>
            <person name="Zhong Z."/>
            <person name="Sun Z."/>
            <person name="Liu W."/>
            <person name="Zhang W."/>
            <person name="Zhang H."/>
        </authorList>
    </citation>
    <scope>NUCLEOTIDE SEQUENCE [LARGE SCALE GENOMIC DNA]</scope>
    <source>
        <strain evidence="9 10">DSM 15687</strain>
    </source>
</reference>